<gene>
    <name evidence="2" type="ORF">F383_02370</name>
    <name evidence="1" type="ORF">F383_15870</name>
</gene>
<dbReference type="AlphaFoldDB" id="A0A0B0NC03"/>
<evidence type="ECO:0000313" key="2">
    <source>
        <dbReference type="EMBL" id="KHG12098.1"/>
    </source>
</evidence>
<reference evidence="3" key="2">
    <citation type="submission" date="2014-09" db="EMBL/GenBank/DDBJ databases">
        <authorList>
            <person name="Mudge J."/>
            <person name="Ramaraj T."/>
            <person name="Lindquist I.E."/>
            <person name="Bharti A.K."/>
            <person name="Sundararajan A."/>
            <person name="Cameron C.T."/>
            <person name="Woodward J.E."/>
            <person name="May G.D."/>
            <person name="Brubaker C."/>
            <person name="Broadhvest J."/>
            <person name="Wilkins T.A."/>
        </authorList>
    </citation>
    <scope>NUCLEOTIDE SEQUENCE</scope>
    <source>
        <strain evidence="3">cv. AKA8401</strain>
    </source>
</reference>
<accession>A0A0B0NC03</accession>
<dbReference type="EMBL" id="KN393479">
    <property type="protein sequence ID" value="KHG10263.1"/>
    <property type="molecule type" value="Genomic_DNA"/>
</dbReference>
<reference evidence="2" key="1">
    <citation type="submission" date="2014-09" db="EMBL/GenBank/DDBJ databases">
        <title>G. arboreum L. cv. AKA8401 A2 genome assembly version 1.0.</title>
        <authorList>
            <person name="Mudge J."/>
            <person name="Ramaraj T."/>
            <person name="Lindquist I.E."/>
            <person name="Bharti A.K."/>
            <person name="Sundararajan A."/>
            <person name="Cameron C.T."/>
            <person name="Woodward J.E."/>
            <person name="May G.D."/>
            <person name="Brubaker C."/>
            <person name="Broadhvest J."/>
            <person name="Wilkins T.A."/>
        </authorList>
    </citation>
    <scope>NUCLEOTIDE SEQUENCE</scope>
</reference>
<proteinExistence type="predicted"/>
<keyword evidence="3" id="KW-1185">Reference proteome</keyword>
<organism evidence="2 3">
    <name type="scientific">Gossypium arboreum</name>
    <name type="common">Tree cotton</name>
    <name type="synonym">Gossypium nanking</name>
    <dbReference type="NCBI Taxonomy" id="29729"/>
    <lineage>
        <taxon>Eukaryota</taxon>
        <taxon>Viridiplantae</taxon>
        <taxon>Streptophyta</taxon>
        <taxon>Embryophyta</taxon>
        <taxon>Tracheophyta</taxon>
        <taxon>Spermatophyta</taxon>
        <taxon>Magnoliopsida</taxon>
        <taxon>eudicotyledons</taxon>
        <taxon>Gunneridae</taxon>
        <taxon>Pentapetalae</taxon>
        <taxon>rosids</taxon>
        <taxon>malvids</taxon>
        <taxon>Malvales</taxon>
        <taxon>Malvaceae</taxon>
        <taxon>Malvoideae</taxon>
        <taxon>Gossypium</taxon>
    </lineage>
</organism>
<sequence>MCRLLLKFRICSDEVLCVL</sequence>
<evidence type="ECO:0000313" key="3">
    <source>
        <dbReference type="Proteomes" id="UP000032142"/>
    </source>
</evidence>
<dbReference type="Proteomes" id="UP000032142">
    <property type="component" value="Unassembled WGS sequence"/>
</dbReference>
<evidence type="ECO:0000313" key="1">
    <source>
        <dbReference type="EMBL" id="KHG10263.1"/>
    </source>
</evidence>
<name>A0A0B0NC03_GOSAR</name>
<dbReference type="EMBL" id="KN397044">
    <property type="protein sequence ID" value="KHG12098.1"/>
    <property type="molecule type" value="Genomic_DNA"/>
</dbReference>
<protein>
    <submittedName>
        <fullName evidence="2">Uncharacterized protein</fullName>
    </submittedName>
</protein>